<dbReference type="Proteomes" id="UP001163387">
    <property type="component" value="Chromosome"/>
</dbReference>
<accession>A0ABM8BYS9</accession>
<proteinExistence type="predicted"/>
<name>A0ABM8BYS9_9MOLU</name>
<sequence length="66" mass="7798">MLTHENSKDLSFYNYDRTKTVGGKGAIIWSHKSGDYHKIDLYFDIKPRHQGDIKWDGKYPDGYFNK</sequence>
<organism evidence="1 2">
    <name type="scientific">Spiroplasma ixodetis</name>
    <dbReference type="NCBI Taxonomy" id="2141"/>
    <lineage>
        <taxon>Bacteria</taxon>
        <taxon>Bacillati</taxon>
        <taxon>Mycoplasmatota</taxon>
        <taxon>Mollicutes</taxon>
        <taxon>Entomoplasmatales</taxon>
        <taxon>Spiroplasmataceae</taxon>
        <taxon>Spiroplasma</taxon>
    </lineage>
</organism>
<reference evidence="1 2" key="1">
    <citation type="journal article" date="2022" name="Front. Microbiol.">
        <title>Male-killing mechanisms vary between Spiroplasma species.</title>
        <authorList>
            <person name="Arai H."/>
            <person name="Inoue M."/>
            <person name="Kageyama D."/>
        </authorList>
    </citation>
    <scope>NUCLEOTIDE SEQUENCE [LARGE SCALE GENOMIC DNA]</scope>
    <source>
        <strain evidence="2">sHm</strain>
    </source>
</reference>
<gene>
    <name evidence="1" type="ORF">SHM_27040</name>
</gene>
<protein>
    <submittedName>
        <fullName evidence="1">Uncharacterized protein</fullName>
    </submittedName>
</protein>
<dbReference type="EMBL" id="AP026933">
    <property type="protein sequence ID" value="BDT05058.1"/>
    <property type="molecule type" value="Genomic_DNA"/>
</dbReference>
<evidence type="ECO:0000313" key="2">
    <source>
        <dbReference type="Proteomes" id="UP001163387"/>
    </source>
</evidence>
<keyword evidence="2" id="KW-1185">Reference proteome</keyword>
<evidence type="ECO:0000313" key="1">
    <source>
        <dbReference type="EMBL" id="BDT05058.1"/>
    </source>
</evidence>